<evidence type="ECO:0000313" key="3">
    <source>
        <dbReference type="Proteomes" id="UP000271098"/>
    </source>
</evidence>
<protein>
    <submittedName>
        <fullName evidence="4">Beta-lactamase domain-containing protein</fullName>
    </submittedName>
</protein>
<dbReference type="SUPFAM" id="SSF56601">
    <property type="entry name" value="beta-lactamase/transpeptidase-like"/>
    <property type="match status" value="1"/>
</dbReference>
<dbReference type="WBParaSite" id="GPUH_0001873001-mRNA-1">
    <property type="protein sequence ID" value="GPUH_0001873001-mRNA-1"/>
    <property type="gene ID" value="GPUH_0001873001"/>
</dbReference>
<reference evidence="4" key="1">
    <citation type="submission" date="2016-06" db="UniProtKB">
        <authorList>
            <consortium name="WormBaseParasite"/>
        </authorList>
    </citation>
    <scope>IDENTIFICATION</scope>
</reference>
<dbReference type="InterPro" id="IPR052907">
    <property type="entry name" value="Beta-lactamase/esterase"/>
</dbReference>
<keyword evidence="3" id="KW-1185">Reference proteome</keyword>
<dbReference type="InterPro" id="IPR012338">
    <property type="entry name" value="Beta-lactam/transpept-like"/>
</dbReference>
<feature type="signal peptide" evidence="1">
    <location>
        <begin position="1"/>
        <end position="26"/>
    </location>
</feature>
<name>A0A183ECL4_9BILA</name>
<sequence length="124" mass="13739">MSQDIGCCYAFGIIALLQLLTGNVISSPTQQLLNKVSVNMTDVCLNERVAKGNGLVFFDINRAQVTHAYGHSGYGCQQVIHDAKSNLTIAYVTNAMKFGIYDQCRTYIRLQQAVYDVVEKIQKA</sequence>
<accession>A0A183ECL4</accession>
<dbReference type="Proteomes" id="UP000271098">
    <property type="component" value="Unassembled WGS sequence"/>
</dbReference>
<dbReference type="EMBL" id="UYRT01087207">
    <property type="protein sequence ID" value="VDN32292.1"/>
    <property type="molecule type" value="Genomic_DNA"/>
</dbReference>
<organism evidence="4">
    <name type="scientific">Gongylonema pulchrum</name>
    <dbReference type="NCBI Taxonomy" id="637853"/>
    <lineage>
        <taxon>Eukaryota</taxon>
        <taxon>Metazoa</taxon>
        <taxon>Ecdysozoa</taxon>
        <taxon>Nematoda</taxon>
        <taxon>Chromadorea</taxon>
        <taxon>Rhabditida</taxon>
        <taxon>Spirurina</taxon>
        <taxon>Spiruromorpha</taxon>
        <taxon>Spiruroidea</taxon>
        <taxon>Gongylonematidae</taxon>
        <taxon>Gongylonema</taxon>
    </lineage>
</organism>
<evidence type="ECO:0000313" key="2">
    <source>
        <dbReference type="EMBL" id="VDN32292.1"/>
    </source>
</evidence>
<dbReference type="AlphaFoldDB" id="A0A183ECL4"/>
<keyword evidence="1" id="KW-0732">Signal</keyword>
<reference evidence="2 3" key="2">
    <citation type="submission" date="2018-11" db="EMBL/GenBank/DDBJ databases">
        <authorList>
            <consortium name="Pathogen Informatics"/>
        </authorList>
    </citation>
    <scope>NUCLEOTIDE SEQUENCE [LARGE SCALE GENOMIC DNA]</scope>
</reference>
<dbReference type="PANTHER" id="PTHR43319">
    <property type="entry name" value="BETA-LACTAMASE-RELATED"/>
    <property type="match status" value="1"/>
</dbReference>
<feature type="chain" id="PRO_5043139098" evidence="1">
    <location>
        <begin position="27"/>
        <end position="124"/>
    </location>
</feature>
<evidence type="ECO:0000256" key="1">
    <source>
        <dbReference type="SAM" id="SignalP"/>
    </source>
</evidence>
<dbReference type="OrthoDB" id="5946976at2759"/>
<dbReference type="PANTHER" id="PTHR43319:SF2">
    <property type="entry name" value="BETA-LACTAMASE-RELATED DOMAIN-CONTAINING PROTEIN"/>
    <property type="match status" value="1"/>
</dbReference>
<gene>
    <name evidence="2" type="ORF">GPUH_LOCUS18705</name>
</gene>
<proteinExistence type="predicted"/>
<dbReference type="Gene3D" id="3.40.710.10">
    <property type="entry name" value="DD-peptidase/beta-lactamase superfamily"/>
    <property type="match status" value="1"/>
</dbReference>
<evidence type="ECO:0000313" key="4">
    <source>
        <dbReference type="WBParaSite" id="GPUH_0001873001-mRNA-1"/>
    </source>
</evidence>